<dbReference type="AlphaFoldDB" id="A0A2J8M7I7"/>
<name>A0A2J8M7I7_PANTR</name>
<comment type="caution">
    <text evidence="1">The sequence shown here is derived from an EMBL/GenBank/DDBJ whole genome shotgun (WGS) entry which is preliminary data.</text>
</comment>
<reference evidence="1 2" key="1">
    <citation type="submission" date="2017-12" db="EMBL/GenBank/DDBJ databases">
        <title>High-resolution comparative analysis of great ape genomes.</title>
        <authorList>
            <person name="Pollen A."/>
            <person name="Hastie A."/>
            <person name="Hormozdiari F."/>
            <person name="Dougherty M."/>
            <person name="Liu R."/>
            <person name="Chaisson M."/>
            <person name="Hoppe E."/>
            <person name="Hill C."/>
            <person name="Pang A."/>
            <person name="Hillier L."/>
            <person name="Baker C."/>
            <person name="Armstrong J."/>
            <person name="Shendure J."/>
            <person name="Paten B."/>
            <person name="Wilson R."/>
            <person name="Chao H."/>
            <person name="Schneider V."/>
            <person name="Ventura M."/>
            <person name="Kronenberg Z."/>
            <person name="Murali S."/>
            <person name="Gordon D."/>
            <person name="Cantsilieris S."/>
            <person name="Munson K."/>
            <person name="Nelson B."/>
            <person name="Raja A."/>
            <person name="Underwood J."/>
            <person name="Diekhans M."/>
            <person name="Fiddes I."/>
            <person name="Haussler D."/>
            <person name="Eichler E."/>
        </authorList>
    </citation>
    <scope>NUCLEOTIDE SEQUENCE [LARGE SCALE GENOMIC DNA]</scope>
    <source>
        <strain evidence="1">Yerkes chimp pedigree #C0471</strain>
    </source>
</reference>
<sequence length="74" mass="8422">MQRREKANQREQLCIQVLGLFPDPLSPEIAFELSPFTCQPDVVCQTSTCHPYSKSSVWEYCSTDQTSIPSSEPR</sequence>
<accession>A0A2J8M7I7</accession>
<organism evidence="1 2">
    <name type="scientific">Pan troglodytes</name>
    <name type="common">Chimpanzee</name>
    <dbReference type="NCBI Taxonomy" id="9598"/>
    <lineage>
        <taxon>Eukaryota</taxon>
        <taxon>Metazoa</taxon>
        <taxon>Chordata</taxon>
        <taxon>Craniata</taxon>
        <taxon>Vertebrata</taxon>
        <taxon>Euteleostomi</taxon>
        <taxon>Mammalia</taxon>
        <taxon>Eutheria</taxon>
        <taxon>Euarchontoglires</taxon>
        <taxon>Primates</taxon>
        <taxon>Haplorrhini</taxon>
        <taxon>Catarrhini</taxon>
        <taxon>Hominidae</taxon>
        <taxon>Pan</taxon>
    </lineage>
</organism>
<gene>
    <name evidence="1" type="ORF">CK820_G0022719</name>
</gene>
<dbReference type="Proteomes" id="UP000236370">
    <property type="component" value="Unassembled WGS sequence"/>
</dbReference>
<evidence type="ECO:0000313" key="2">
    <source>
        <dbReference type="Proteomes" id="UP000236370"/>
    </source>
</evidence>
<proteinExistence type="predicted"/>
<evidence type="ECO:0000313" key="1">
    <source>
        <dbReference type="EMBL" id="PNI55486.1"/>
    </source>
</evidence>
<protein>
    <submittedName>
        <fullName evidence="1">Uncharacterized protein</fullName>
    </submittedName>
</protein>
<dbReference type="EMBL" id="NBAG03000265">
    <property type="protein sequence ID" value="PNI55486.1"/>
    <property type="molecule type" value="Genomic_DNA"/>
</dbReference>